<keyword evidence="14" id="KW-1185">Reference proteome</keyword>
<keyword evidence="6 11" id="KW-0472">Membrane</keyword>
<dbReference type="InterPro" id="IPR000276">
    <property type="entry name" value="GPCR_Rhodpsn"/>
</dbReference>
<comment type="subcellular location">
    <subcellularLocation>
        <location evidence="1">Cell membrane</location>
        <topology evidence="1">Multi-pass membrane protein</topology>
    </subcellularLocation>
</comment>
<dbReference type="GO" id="GO:0045202">
    <property type="term" value="C:synapse"/>
    <property type="evidence" value="ECO:0007669"/>
    <property type="project" value="TreeGrafter"/>
</dbReference>
<dbReference type="GO" id="GO:0030425">
    <property type="term" value="C:dendrite"/>
    <property type="evidence" value="ECO:0007669"/>
    <property type="project" value="TreeGrafter"/>
</dbReference>
<dbReference type="PRINTS" id="PR00237">
    <property type="entry name" value="GPCRRHODOPSN"/>
</dbReference>
<evidence type="ECO:0000256" key="2">
    <source>
        <dbReference type="ARBA" id="ARBA00022475"/>
    </source>
</evidence>
<evidence type="ECO:0000256" key="1">
    <source>
        <dbReference type="ARBA" id="ARBA00004651"/>
    </source>
</evidence>
<sequence length="449" mass="50820">MIGVSIIVGFISVVTMIGNLLVIIAFKIDKQLQTISNCFLLSLAVADFTIGLVSMPLYTLYLLMGYWPLGPFLCDLWLSLDYTMSTASAANLLVICFDRYYSVTRPLTYRARRTPKKVGIMIGCIWTVSVVLWTPWIFAWPYIEGVRTVPEKECYIQFLTSNAILTIITAVIAFYIPISIMTILYFKIYKETEKRQKRIPMLQASSKYRNSKRSKLPNASDVRRSTFSANGDISLDLGFDYSDFERDQSRSRYILLCCSKLLDRDFEQTEDDSTSDYTTSPNVASIRTCINQTTTALTSDSPIINRVQINNTSDASFPRSSDSNHSVSVENKEELGTNNDPSIKPLLNDDITYTILINLPDEMNGENLQKPSIRMLYDDSQISEATHQDNHEQCGDVENEIVMLFSNQGTSQYTNEEIQPHSNEVQELQSPFGRLSSSQMRDPGARPAH</sequence>
<dbReference type="PRINTS" id="PR00243">
    <property type="entry name" value="MUSCARINICR"/>
</dbReference>
<feature type="transmembrane region" description="Helical" evidence="11">
    <location>
        <begin position="76"/>
        <end position="97"/>
    </location>
</feature>
<evidence type="ECO:0000256" key="7">
    <source>
        <dbReference type="ARBA" id="ARBA00023170"/>
    </source>
</evidence>
<dbReference type="GO" id="GO:0016907">
    <property type="term" value="F:G protein-coupled acetylcholine receptor activity"/>
    <property type="evidence" value="ECO:0007669"/>
    <property type="project" value="InterPro"/>
</dbReference>
<feature type="region of interest" description="Disordered" evidence="10">
    <location>
        <begin position="313"/>
        <end position="343"/>
    </location>
</feature>
<evidence type="ECO:0000256" key="5">
    <source>
        <dbReference type="ARBA" id="ARBA00023040"/>
    </source>
</evidence>
<evidence type="ECO:0000313" key="13">
    <source>
        <dbReference type="EMBL" id="KAH3852406.1"/>
    </source>
</evidence>
<feature type="compositionally biased region" description="Polar residues" evidence="10">
    <location>
        <begin position="313"/>
        <end position="329"/>
    </location>
</feature>
<evidence type="ECO:0000256" key="3">
    <source>
        <dbReference type="ARBA" id="ARBA00022692"/>
    </source>
</evidence>
<dbReference type="Gene3D" id="1.20.1070.10">
    <property type="entry name" value="Rhodopsin 7-helix transmembrane proteins"/>
    <property type="match status" value="1"/>
</dbReference>
<dbReference type="InterPro" id="IPR000995">
    <property type="entry name" value="Musac_Ach_rcpt"/>
</dbReference>
<dbReference type="AlphaFoldDB" id="A0A9D4R288"/>
<dbReference type="PROSITE" id="PS50262">
    <property type="entry name" value="G_PROTEIN_RECEP_F1_2"/>
    <property type="match status" value="1"/>
</dbReference>
<proteinExistence type="inferred from homology"/>
<feature type="transmembrane region" description="Helical" evidence="11">
    <location>
        <begin position="163"/>
        <end position="188"/>
    </location>
</feature>
<dbReference type="SUPFAM" id="SSF81321">
    <property type="entry name" value="Family A G protein-coupled receptor-like"/>
    <property type="match status" value="1"/>
</dbReference>
<evidence type="ECO:0000256" key="8">
    <source>
        <dbReference type="ARBA" id="ARBA00023224"/>
    </source>
</evidence>
<protein>
    <recommendedName>
        <fullName evidence="12">G-protein coupled receptors family 1 profile domain-containing protein</fullName>
    </recommendedName>
</protein>
<keyword evidence="2" id="KW-1003">Cell membrane</keyword>
<feature type="compositionally biased region" description="Polar residues" evidence="10">
    <location>
        <begin position="414"/>
        <end position="440"/>
    </location>
</feature>
<dbReference type="Proteomes" id="UP000828390">
    <property type="component" value="Unassembled WGS sequence"/>
</dbReference>
<keyword evidence="7 9" id="KW-0675">Receptor</keyword>
<evidence type="ECO:0000256" key="11">
    <source>
        <dbReference type="SAM" id="Phobius"/>
    </source>
</evidence>
<dbReference type="GO" id="GO:0007197">
    <property type="term" value="P:adenylate cyclase-inhibiting G protein-coupled acetylcholine receptor signaling pathway"/>
    <property type="evidence" value="ECO:0007669"/>
    <property type="project" value="TreeGrafter"/>
</dbReference>
<comment type="similarity">
    <text evidence="9">Belongs to the G-protein coupled receptor 1 family.</text>
</comment>
<dbReference type="InterPro" id="IPR017452">
    <property type="entry name" value="GPCR_Rhodpsn_7TM"/>
</dbReference>
<gene>
    <name evidence="13" type="ORF">DPMN_094913</name>
</gene>
<evidence type="ECO:0000256" key="10">
    <source>
        <dbReference type="SAM" id="MobiDB-lite"/>
    </source>
</evidence>
<evidence type="ECO:0000313" key="14">
    <source>
        <dbReference type="Proteomes" id="UP000828390"/>
    </source>
</evidence>
<feature type="transmembrane region" description="Helical" evidence="11">
    <location>
        <begin position="38"/>
        <end position="64"/>
    </location>
</feature>
<evidence type="ECO:0000256" key="6">
    <source>
        <dbReference type="ARBA" id="ARBA00023136"/>
    </source>
</evidence>
<dbReference type="EMBL" id="JAIWYP010000003">
    <property type="protein sequence ID" value="KAH3852406.1"/>
    <property type="molecule type" value="Genomic_DNA"/>
</dbReference>
<reference evidence="13" key="1">
    <citation type="journal article" date="2019" name="bioRxiv">
        <title>The Genome of the Zebra Mussel, Dreissena polymorpha: A Resource for Invasive Species Research.</title>
        <authorList>
            <person name="McCartney M.A."/>
            <person name="Auch B."/>
            <person name="Kono T."/>
            <person name="Mallez S."/>
            <person name="Zhang Y."/>
            <person name="Obille A."/>
            <person name="Becker A."/>
            <person name="Abrahante J.E."/>
            <person name="Garbe J."/>
            <person name="Badalamenti J.P."/>
            <person name="Herman A."/>
            <person name="Mangelson H."/>
            <person name="Liachko I."/>
            <person name="Sullivan S."/>
            <person name="Sone E.D."/>
            <person name="Koren S."/>
            <person name="Silverstein K.A.T."/>
            <person name="Beckman K.B."/>
            <person name="Gohl D.M."/>
        </authorList>
    </citation>
    <scope>NUCLEOTIDE SEQUENCE</scope>
    <source>
        <strain evidence="13">Duluth1</strain>
        <tissue evidence="13">Whole animal</tissue>
    </source>
</reference>
<evidence type="ECO:0000256" key="4">
    <source>
        <dbReference type="ARBA" id="ARBA00022989"/>
    </source>
</evidence>
<evidence type="ECO:0000256" key="9">
    <source>
        <dbReference type="RuleBase" id="RU000688"/>
    </source>
</evidence>
<dbReference type="GO" id="GO:0005886">
    <property type="term" value="C:plasma membrane"/>
    <property type="evidence" value="ECO:0007669"/>
    <property type="project" value="UniProtKB-SubCell"/>
</dbReference>
<name>A0A9D4R288_DREPO</name>
<feature type="region of interest" description="Disordered" evidence="10">
    <location>
        <begin position="414"/>
        <end position="449"/>
    </location>
</feature>
<dbReference type="PANTHER" id="PTHR24247:SF265">
    <property type="entry name" value="MUSCARINIC ACETYLCHOLINE RECEPTOR DM1"/>
    <property type="match status" value="1"/>
</dbReference>
<dbReference type="GO" id="GO:0007187">
    <property type="term" value="P:G protein-coupled receptor signaling pathway, coupled to cyclic nucleotide second messenger"/>
    <property type="evidence" value="ECO:0007669"/>
    <property type="project" value="TreeGrafter"/>
</dbReference>
<keyword evidence="8 9" id="KW-0807">Transducer</keyword>
<comment type="caution">
    <text evidence="13">The sequence shown here is derived from an EMBL/GenBank/DDBJ whole genome shotgun (WGS) entry which is preliminary data.</text>
</comment>
<keyword evidence="3 9" id="KW-0812">Transmembrane</keyword>
<dbReference type="Pfam" id="PF00001">
    <property type="entry name" value="7tm_1"/>
    <property type="match status" value="1"/>
</dbReference>
<feature type="domain" description="G-protein coupled receptors family 1 profile" evidence="12">
    <location>
        <begin position="18"/>
        <end position="216"/>
    </location>
</feature>
<dbReference type="CDD" id="cd15049">
    <property type="entry name" value="7tmA_mAChR"/>
    <property type="match status" value="1"/>
</dbReference>
<reference evidence="13" key="2">
    <citation type="submission" date="2020-11" db="EMBL/GenBank/DDBJ databases">
        <authorList>
            <person name="McCartney M.A."/>
            <person name="Auch B."/>
            <person name="Kono T."/>
            <person name="Mallez S."/>
            <person name="Becker A."/>
            <person name="Gohl D.M."/>
            <person name="Silverstein K.A.T."/>
            <person name="Koren S."/>
            <person name="Bechman K.B."/>
            <person name="Herman A."/>
            <person name="Abrahante J.E."/>
            <person name="Garbe J."/>
        </authorList>
    </citation>
    <scope>NUCLEOTIDE SEQUENCE</scope>
    <source>
        <strain evidence="13">Duluth1</strain>
        <tissue evidence="13">Whole animal</tissue>
    </source>
</reference>
<feature type="transmembrane region" description="Helical" evidence="11">
    <location>
        <begin position="6"/>
        <end position="26"/>
    </location>
</feature>
<organism evidence="13 14">
    <name type="scientific">Dreissena polymorpha</name>
    <name type="common">Zebra mussel</name>
    <name type="synonym">Mytilus polymorpha</name>
    <dbReference type="NCBI Taxonomy" id="45954"/>
    <lineage>
        <taxon>Eukaryota</taxon>
        <taxon>Metazoa</taxon>
        <taxon>Spiralia</taxon>
        <taxon>Lophotrochozoa</taxon>
        <taxon>Mollusca</taxon>
        <taxon>Bivalvia</taxon>
        <taxon>Autobranchia</taxon>
        <taxon>Heteroconchia</taxon>
        <taxon>Euheterodonta</taxon>
        <taxon>Imparidentia</taxon>
        <taxon>Neoheterodontei</taxon>
        <taxon>Myida</taxon>
        <taxon>Dreissenoidea</taxon>
        <taxon>Dreissenidae</taxon>
        <taxon>Dreissena</taxon>
    </lineage>
</organism>
<dbReference type="PANTHER" id="PTHR24247">
    <property type="entry name" value="5-HYDROXYTRYPTAMINE RECEPTOR"/>
    <property type="match status" value="1"/>
</dbReference>
<evidence type="ECO:0000259" key="12">
    <source>
        <dbReference type="PROSITE" id="PS50262"/>
    </source>
</evidence>
<dbReference type="PROSITE" id="PS00237">
    <property type="entry name" value="G_PROTEIN_RECEP_F1_1"/>
    <property type="match status" value="1"/>
</dbReference>
<dbReference type="GO" id="GO:0004993">
    <property type="term" value="F:G protein-coupled serotonin receptor activity"/>
    <property type="evidence" value="ECO:0007669"/>
    <property type="project" value="TreeGrafter"/>
</dbReference>
<keyword evidence="5 9" id="KW-0297">G-protein coupled receptor</keyword>
<keyword evidence="4 11" id="KW-1133">Transmembrane helix</keyword>
<accession>A0A9D4R288</accession>
<feature type="transmembrane region" description="Helical" evidence="11">
    <location>
        <begin position="118"/>
        <end position="143"/>
    </location>
</feature>